<dbReference type="OrthoDB" id="6689324at2"/>
<proteinExistence type="predicted"/>
<reference evidence="1" key="1">
    <citation type="submission" date="2019-08" db="EMBL/GenBank/DDBJ databases">
        <title>The complete genome of Acinetobacter defluvii strain WCHAD010030.</title>
        <authorList>
            <person name="Hu Y."/>
            <person name="Qin J."/>
            <person name="Feng Y."/>
            <person name="Zong Z."/>
        </authorList>
    </citation>
    <scope>NUCLEOTIDE SEQUENCE</scope>
    <source>
        <strain evidence="1">WCHA30</strain>
    </source>
</reference>
<protein>
    <submittedName>
        <fullName evidence="1">Uncharacterized protein</fullName>
    </submittedName>
</protein>
<evidence type="ECO:0000313" key="2">
    <source>
        <dbReference type="Proteomes" id="UP000245977"/>
    </source>
</evidence>
<dbReference type="AlphaFoldDB" id="A0A2S2FEH8"/>
<dbReference type="KEGG" id="adv:DJ533_12725"/>
<sequence length="128" mass="14713">MLDLIEIKTASSEPIDHSKSLQADVYRALFGEPVKYNEFEFDVGNKTVICRMHGFPWHVVSKYEPFDQQNGEFWGWNPFKVKSSGRFGGGWAFKFGITSNENFRELVIDVGIGSIRLEIMNSRRGFRA</sequence>
<gene>
    <name evidence="1" type="ORF">DJ533_12725</name>
</gene>
<dbReference type="EMBL" id="CP029397">
    <property type="protein sequence ID" value="AWL29373.1"/>
    <property type="molecule type" value="Genomic_DNA"/>
</dbReference>
<dbReference type="RefSeq" id="WP_065992507.1">
    <property type="nucleotide sequence ID" value="NZ_CP029397.2"/>
</dbReference>
<keyword evidence="2" id="KW-1185">Reference proteome</keyword>
<accession>A0A2S2FEH8</accession>
<organism evidence="1 2">
    <name type="scientific">Acinetobacter defluvii</name>
    <dbReference type="NCBI Taxonomy" id="1871111"/>
    <lineage>
        <taxon>Bacteria</taxon>
        <taxon>Pseudomonadati</taxon>
        <taxon>Pseudomonadota</taxon>
        <taxon>Gammaproteobacteria</taxon>
        <taxon>Moraxellales</taxon>
        <taxon>Moraxellaceae</taxon>
        <taxon>Acinetobacter</taxon>
    </lineage>
</organism>
<dbReference type="Proteomes" id="UP000245977">
    <property type="component" value="Chromosome"/>
</dbReference>
<dbReference type="STRING" id="1871111.GCA_001704615_01272"/>
<evidence type="ECO:0000313" key="1">
    <source>
        <dbReference type="EMBL" id="AWL29373.1"/>
    </source>
</evidence>
<name>A0A2S2FEH8_9GAMM</name>